<dbReference type="Pfam" id="PF00270">
    <property type="entry name" value="DEAD"/>
    <property type="match status" value="1"/>
</dbReference>
<dbReference type="GO" id="GO:0003676">
    <property type="term" value="F:nucleic acid binding"/>
    <property type="evidence" value="ECO:0007669"/>
    <property type="project" value="InterPro"/>
</dbReference>
<protein>
    <submittedName>
        <fullName evidence="8">Unannotated protein</fullName>
    </submittedName>
</protein>
<dbReference type="Pfam" id="PF00271">
    <property type="entry name" value="Helicase_C"/>
    <property type="match status" value="1"/>
</dbReference>
<accession>A0A6J7QG63</accession>
<dbReference type="InterPro" id="IPR014001">
    <property type="entry name" value="Helicase_ATP-bd"/>
</dbReference>
<name>A0A6J7QG63_9ZZZZ</name>
<feature type="domain" description="Helicase C-terminal" evidence="6">
    <location>
        <begin position="268"/>
        <end position="472"/>
    </location>
</feature>
<dbReference type="PROSITE" id="PS51194">
    <property type="entry name" value="HELICASE_CTER"/>
    <property type="match status" value="1"/>
</dbReference>
<dbReference type="FunFam" id="3.40.50.300:FF:000190">
    <property type="entry name" value="ATP-dependent RNA helicase"/>
    <property type="match status" value="1"/>
</dbReference>
<dbReference type="Gene3D" id="1.10.3380.30">
    <property type="match status" value="1"/>
</dbReference>
<dbReference type="Pfam" id="PF08148">
    <property type="entry name" value="DSHCT"/>
    <property type="match status" value="1"/>
</dbReference>
<keyword evidence="2" id="KW-0378">Hydrolase</keyword>
<keyword evidence="1" id="KW-0547">Nucleotide-binding</keyword>
<dbReference type="CDD" id="cd18795">
    <property type="entry name" value="SF2_C_Ski2"/>
    <property type="match status" value="1"/>
</dbReference>
<dbReference type="FunFam" id="1.10.3380.30:FF:000012">
    <property type="entry name" value="Probable helicase HelY"/>
    <property type="match status" value="1"/>
</dbReference>
<evidence type="ECO:0000259" key="6">
    <source>
        <dbReference type="PROSITE" id="PS51194"/>
    </source>
</evidence>
<evidence type="ECO:0000256" key="1">
    <source>
        <dbReference type="ARBA" id="ARBA00022741"/>
    </source>
</evidence>
<dbReference type="EMBL" id="CAFBOZ010000199">
    <property type="protein sequence ID" value="CAB5013352.1"/>
    <property type="molecule type" value="Genomic_DNA"/>
</dbReference>
<gene>
    <name evidence="7" type="ORF">UFOPK3773_00683</name>
    <name evidence="8" type="ORF">UFOPK3992_01334</name>
</gene>
<dbReference type="EMBL" id="CAFBNF010000054">
    <property type="protein sequence ID" value="CAB4938273.1"/>
    <property type="molecule type" value="Genomic_DNA"/>
</dbReference>
<dbReference type="Pfam" id="PF26090">
    <property type="entry name" value="SH3_HelY"/>
    <property type="match status" value="1"/>
</dbReference>
<dbReference type="PANTHER" id="PTHR12131:SF1">
    <property type="entry name" value="ATP-DEPENDENT RNA HELICASE SUPV3L1, MITOCHONDRIAL-RELATED"/>
    <property type="match status" value="1"/>
</dbReference>
<reference evidence="8" key="1">
    <citation type="submission" date="2020-05" db="EMBL/GenBank/DDBJ databases">
        <authorList>
            <person name="Chiriac C."/>
            <person name="Salcher M."/>
            <person name="Ghai R."/>
            <person name="Kavagutti S V."/>
        </authorList>
    </citation>
    <scope>NUCLEOTIDE SEQUENCE</scope>
</reference>
<evidence type="ECO:0000313" key="7">
    <source>
        <dbReference type="EMBL" id="CAB4938273.1"/>
    </source>
</evidence>
<evidence type="ECO:0000256" key="4">
    <source>
        <dbReference type="ARBA" id="ARBA00022840"/>
    </source>
</evidence>
<dbReference type="SMART" id="SM01142">
    <property type="entry name" value="DSHCT"/>
    <property type="match status" value="1"/>
</dbReference>
<dbReference type="GO" id="GO:0005524">
    <property type="term" value="F:ATP binding"/>
    <property type="evidence" value="ECO:0007669"/>
    <property type="project" value="UniProtKB-KW"/>
</dbReference>
<dbReference type="GO" id="GO:0070478">
    <property type="term" value="P:nuclear-transcribed mRNA catabolic process, 3'-5' exonucleolytic nonsense-mediated decay"/>
    <property type="evidence" value="ECO:0007669"/>
    <property type="project" value="TreeGrafter"/>
</dbReference>
<dbReference type="SMART" id="SM00487">
    <property type="entry name" value="DEXDc"/>
    <property type="match status" value="1"/>
</dbReference>
<dbReference type="InterPro" id="IPR011545">
    <property type="entry name" value="DEAD/DEAH_box_helicase_dom"/>
</dbReference>
<dbReference type="SMART" id="SM00490">
    <property type="entry name" value="HELICc"/>
    <property type="match status" value="1"/>
</dbReference>
<dbReference type="InterPro" id="IPR012961">
    <property type="entry name" value="Ski2/MTR4_C"/>
</dbReference>
<evidence type="ECO:0000259" key="5">
    <source>
        <dbReference type="PROSITE" id="PS51192"/>
    </source>
</evidence>
<proteinExistence type="predicted"/>
<dbReference type="SUPFAM" id="SSF52540">
    <property type="entry name" value="P-loop containing nucleoside triphosphate hydrolases"/>
    <property type="match status" value="1"/>
</dbReference>
<organism evidence="8">
    <name type="scientific">freshwater metagenome</name>
    <dbReference type="NCBI Taxonomy" id="449393"/>
    <lineage>
        <taxon>unclassified sequences</taxon>
        <taxon>metagenomes</taxon>
        <taxon>ecological metagenomes</taxon>
    </lineage>
</organism>
<dbReference type="GO" id="GO:0016787">
    <property type="term" value="F:hydrolase activity"/>
    <property type="evidence" value="ECO:0007669"/>
    <property type="project" value="UniProtKB-KW"/>
</dbReference>
<evidence type="ECO:0000313" key="8">
    <source>
        <dbReference type="EMBL" id="CAB5013352.1"/>
    </source>
</evidence>
<dbReference type="AlphaFoldDB" id="A0A6J7QG63"/>
<dbReference type="PANTHER" id="PTHR12131">
    <property type="entry name" value="ATP-DEPENDENT RNA AND DNA HELICASE"/>
    <property type="match status" value="1"/>
</dbReference>
<feature type="domain" description="Helicase ATP-binding" evidence="5">
    <location>
        <begin position="41"/>
        <end position="199"/>
    </location>
</feature>
<dbReference type="GO" id="GO:0055087">
    <property type="term" value="C:Ski complex"/>
    <property type="evidence" value="ECO:0007669"/>
    <property type="project" value="TreeGrafter"/>
</dbReference>
<keyword evidence="3" id="KW-0347">Helicase</keyword>
<keyword evidence="4" id="KW-0067">ATP-binding</keyword>
<dbReference type="Gene3D" id="3.40.50.300">
    <property type="entry name" value="P-loop containing nucleotide triphosphate hydrolases"/>
    <property type="match status" value="2"/>
</dbReference>
<dbReference type="InterPro" id="IPR027417">
    <property type="entry name" value="P-loop_NTPase"/>
</dbReference>
<evidence type="ECO:0000256" key="3">
    <source>
        <dbReference type="ARBA" id="ARBA00022806"/>
    </source>
</evidence>
<dbReference type="InterPro" id="IPR050699">
    <property type="entry name" value="RNA-DNA_Helicase"/>
</dbReference>
<dbReference type="PROSITE" id="PS51192">
    <property type="entry name" value="HELICASE_ATP_BIND_1"/>
    <property type="match status" value="1"/>
</dbReference>
<dbReference type="InterPro" id="IPR058621">
    <property type="entry name" value="SH3_HelY"/>
</dbReference>
<dbReference type="GO" id="GO:0004386">
    <property type="term" value="F:helicase activity"/>
    <property type="evidence" value="ECO:0007669"/>
    <property type="project" value="UniProtKB-KW"/>
</dbReference>
<evidence type="ECO:0000256" key="2">
    <source>
        <dbReference type="ARBA" id="ARBA00022801"/>
    </source>
</evidence>
<dbReference type="InterPro" id="IPR001650">
    <property type="entry name" value="Helicase_C-like"/>
</dbReference>
<sequence>MSSPAERYAAARSRAKTAKSSLGAFAALYEFELDPFQTRACEALESGRGVLVAAPTGSGKTLVGEFAAQLAIEAGTKCFYTTPIKALSNQKYHDLCERYGSAQVGLLTGDNSINGEASIVVMTTEVLRNMIYAGSSTLQSLSHVVMDEVHYLADRFRGAVWEEVIIQLPEHVLVTALSATVSNAEEFGAWLATVRGDTEVVVEEHRPVPLWQHVIAGSRLLDLFIDDDQTEVNPELMRLARDSTRAEKLAHQRPQRGHRRPRGPHFTSRVEVIDRLESSDLLPVITFIFSRAACDAAVEQCLAAGIRLTTPEERELIREVVAQRCEQIPPEDLAVLGYGDFVEALSRGVAAHHAGMLPTFKEAVESLFQQGLVRAVFATETLALGINMPARSVVLERLVKWNGETHADITAGEYTQLTGRAGRRGIDVEGHAVVLWHPGFDPGSLAGLASTRTYPLRSSFKPSYNMAVNLVGKIGRHAAREVLETSFAQFQADRAVVGLAAQIRRNEEALAGYAEAMTCHLGDYAEYANLRQRLSDREKDLARSGAARRRAQAAESLSALRAGDIIIVPSGRHHGPAVVLEPGVTAAGDEPRPQVLTLDRQVKRLSVVEITSPVEAIGHLRIPKGFSARSAQSRRDLSLSLREATRGVHVPNPRRDRSLAADDDEILALRHDMRRHPCHGCDERETHSRWAERHHRLRRETSDLQRRVESRTNSIAREFDRVCTLLSQLGYLESGGHGEVTVTPAGHVLSGLYSESDLLTAEALRRGLWDDLSPAELASVCAALVYESRTSDDGSTPKIPRGKVEAALGEMVRLWAELDDLEKQHRLAFVREPDLGFCWTAYRWASGQRLEVVLRESEMLAGDFVRWCKQVIDLLGQVAQTAERHDPGSVLPERARAAMDAMRRGVVAYTSLG</sequence>